<feature type="non-terminal residue" evidence="1">
    <location>
        <position position="54"/>
    </location>
</feature>
<comment type="caution">
    <text evidence="1">The sequence shown here is derived from an EMBL/GenBank/DDBJ whole genome shotgun (WGS) entry which is preliminary data.</text>
</comment>
<proteinExistence type="predicted"/>
<feature type="non-terminal residue" evidence="1">
    <location>
        <position position="1"/>
    </location>
</feature>
<organism evidence="1 2">
    <name type="scientific">Lunasporangiospora selenospora</name>
    <dbReference type="NCBI Taxonomy" id="979761"/>
    <lineage>
        <taxon>Eukaryota</taxon>
        <taxon>Fungi</taxon>
        <taxon>Fungi incertae sedis</taxon>
        <taxon>Mucoromycota</taxon>
        <taxon>Mortierellomycotina</taxon>
        <taxon>Mortierellomycetes</taxon>
        <taxon>Mortierellales</taxon>
        <taxon>Mortierellaceae</taxon>
        <taxon>Lunasporangiospora</taxon>
    </lineage>
</organism>
<evidence type="ECO:0000313" key="1">
    <source>
        <dbReference type="EMBL" id="KAF9578968.1"/>
    </source>
</evidence>
<dbReference type="AlphaFoldDB" id="A0A9P6FP40"/>
<protein>
    <submittedName>
        <fullName evidence="1">Uncharacterized protein</fullName>
    </submittedName>
</protein>
<name>A0A9P6FP40_9FUNG</name>
<accession>A0A9P6FP40</accession>
<dbReference type="Proteomes" id="UP000780801">
    <property type="component" value="Unassembled WGS sequence"/>
</dbReference>
<dbReference type="EMBL" id="JAABOA010003159">
    <property type="protein sequence ID" value="KAF9578968.1"/>
    <property type="molecule type" value="Genomic_DNA"/>
</dbReference>
<keyword evidence="2" id="KW-1185">Reference proteome</keyword>
<sequence length="54" mass="6397">SRNFQPQHLKTLDLKRCSQRSQELLQESSHDPISRAAARIPRRTRYLRILIQAI</sequence>
<gene>
    <name evidence="1" type="ORF">BGW38_004974</name>
</gene>
<evidence type="ECO:0000313" key="2">
    <source>
        <dbReference type="Proteomes" id="UP000780801"/>
    </source>
</evidence>
<reference evidence="1" key="1">
    <citation type="journal article" date="2020" name="Fungal Divers.">
        <title>Resolving the Mortierellaceae phylogeny through synthesis of multi-gene phylogenetics and phylogenomics.</title>
        <authorList>
            <person name="Vandepol N."/>
            <person name="Liber J."/>
            <person name="Desiro A."/>
            <person name="Na H."/>
            <person name="Kennedy M."/>
            <person name="Barry K."/>
            <person name="Grigoriev I.V."/>
            <person name="Miller A.N."/>
            <person name="O'Donnell K."/>
            <person name="Stajich J.E."/>
            <person name="Bonito G."/>
        </authorList>
    </citation>
    <scope>NUCLEOTIDE SEQUENCE</scope>
    <source>
        <strain evidence="1">KOD1015</strain>
    </source>
</reference>